<protein>
    <recommendedName>
        <fullName evidence="4">BTB domain-containing protein</fullName>
    </recommendedName>
</protein>
<comment type="caution">
    <text evidence="2">The sequence shown here is derived from an EMBL/GenBank/DDBJ whole genome shotgun (WGS) entry which is preliminary data.</text>
</comment>
<dbReference type="Proteomes" id="UP001392437">
    <property type="component" value="Unassembled WGS sequence"/>
</dbReference>
<reference evidence="2 3" key="1">
    <citation type="submission" date="2023-01" db="EMBL/GenBank/DDBJ databases">
        <title>Analysis of 21 Apiospora genomes using comparative genomics revels a genus with tremendous synthesis potential of carbohydrate active enzymes and secondary metabolites.</title>
        <authorList>
            <person name="Sorensen T."/>
        </authorList>
    </citation>
    <scope>NUCLEOTIDE SEQUENCE [LARGE SCALE GENOMIC DNA]</scope>
    <source>
        <strain evidence="2 3">CBS 117206</strain>
    </source>
</reference>
<dbReference type="AlphaFoldDB" id="A0AAW0QZ17"/>
<name>A0AAW0QZ17_9PEZI</name>
<dbReference type="EMBL" id="JAQQWP010000004">
    <property type="protein sequence ID" value="KAK8120252.1"/>
    <property type="molecule type" value="Genomic_DNA"/>
</dbReference>
<feature type="compositionally biased region" description="Polar residues" evidence="1">
    <location>
        <begin position="87"/>
        <end position="97"/>
    </location>
</feature>
<evidence type="ECO:0000256" key="1">
    <source>
        <dbReference type="SAM" id="MobiDB-lite"/>
    </source>
</evidence>
<evidence type="ECO:0008006" key="4">
    <source>
        <dbReference type="Google" id="ProtNLM"/>
    </source>
</evidence>
<keyword evidence="3" id="KW-1185">Reference proteome</keyword>
<accession>A0AAW0QZ17</accession>
<organism evidence="2 3">
    <name type="scientific">Apiospora kogelbergensis</name>
    <dbReference type="NCBI Taxonomy" id="1337665"/>
    <lineage>
        <taxon>Eukaryota</taxon>
        <taxon>Fungi</taxon>
        <taxon>Dikarya</taxon>
        <taxon>Ascomycota</taxon>
        <taxon>Pezizomycotina</taxon>
        <taxon>Sordariomycetes</taxon>
        <taxon>Xylariomycetidae</taxon>
        <taxon>Amphisphaeriales</taxon>
        <taxon>Apiosporaceae</taxon>
        <taxon>Apiospora</taxon>
    </lineage>
</organism>
<proteinExistence type="predicted"/>
<sequence>MTSIPFDEFAASAPFVFLVGAEQKKYSMHSQLVARMSKRLEKLVTNTNFEEAKQGFVKWPNVDEQTFPSWSPAAEQHGTSQHDNENKSAGTSSSNDVVHQVEAEPFDAPLEEPPAETSTVPDPVEDTWGFVPKKSKRKAKKQLWISLKDWAPLQEPVKAESEEILSTADSTSSAYDYSPVFLAYARLYTLADYEDIQQLADLSLRRVYHALQRFVLHKERVDDITQLLKHCFENTVDKGEQQDPMRHLLCVYAACNFEKLWESVAFKQLFAENPDFSLGTMEKLLVRLD</sequence>
<evidence type="ECO:0000313" key="3">
    <source>
        <dbReference type="Proteomes" id="UP001392437"/>
    </source>
</evidence>
<evidence type="ECO:0000313" key="2">
    <source>
        <dbReference type="EMBL" id="KAK8120252.1"/>
    </source>
</evidence>
<feature type="region of interest" description="Disordered" evidence="1">
    <location>
        <begin position="67"/>
        <end position="128"/>
    </location>
</feature>
<gene>
    <name evidence="2" type="ORF">PG999_004372</name>
</gene>